<dbReference type="EMBL" id="JTDK01000002">
    <property type="protein sequence ID" value="KHK99522.1"/>
    <property type="molecule type" value="Genomic_DNA"/>
</dbReference>
<evidence type="ECO:0000313" key="5">
    <source>
        <dbReference type="EMBL" id="KHK99522.1"/>
    </source>
</evidence>
<dbReference type="AlphaFoldDB" id="A0A0B2AD60"/>
<dbReference type="CDD" id="cd06267">
    <property type="entry name" value="PBP1_LacI_sugar_binding-like"/>
    <property type="match status" value="1"/>
</dbReference>
<evidence type="ECO:0000256" key="2">
    <source>
        <dbReference type="ARBA" id="ARBA00023125"/>
    </source>
</evidence>
<keyword evidence="1" id="KW-0805">Transcription regulation</keyword>
<dbReference type="Pfam" id="PF13377">
    <property type="entry name" value="Peripla_BP_3"/>
    <property type="match status" value="1"/>
</dbReference>
<dbReference type="PANTHER" id="PTHR30146">
    <property type="entry name" value="LACI-RELATED TRANSCRIPTIONAL REPRESSOR"/>
    <property type="match status" value="1"/>
</dbReference>
<accession>A0A0B2AD60</accession>
<dbReference type="STRING" id="1348253.LK09_02510"/>
<dbReference type="Gene3D" id="1.10.260.40">
    <property type="entry name" value="lambda repressor-like DNA-binding domains"/>
    <property type="match status" value="1"/>
</dbReference>
<dbReference type="GO" id="GO:0003700">
    <property type="term" value="F:DNA-binding transcription factor activity"/>
    <property type="evidence" value="ECO:0007669"/>
    <property type="project" value="TreeGrafter"/>
</dbReference>
<dbReference type="CDD" id="cd01392">
    <property type="entry name" value="HTH_LacI"/>
    <property type="match status" value="1"/>
</dbReference>
<name>A0A0B2AD60_9MICO</name>
<keyword evidence="2" id="KW-0238">DNA-binding</keyword>
<proteinExistence type="predicted"/>
<gene>
    <name evidence="5" type="ORF">LK09_02510</name>
</gene>
<reference evidence="5 6" key="1">
    <citation type="submission" date="2014-11" db="EMBL/GenBank/DDBJ databases">
        <title>Genome sequence of Microbacterium mangrovi MUSC 115(T).</title>
        <authorList>
            <person name="Lee L.-H."/>
        </authorList>
    </citation>
    <scope>NUCLEOTIDE SEQUENCE [LARGE SCALE GENOMIC DNA]</scope>
    <source>
        <strain evidence="5 6">MUSC 115</strain>
    </source>
</reference>
<dbReference type="InterPro" id="IPR046335">
    <property type="entry name" value="LacI/GalR-like_sensor"/>
</dbReference>
<feature type="domain" description="HTH lacI-type" evidence="4">
    <location>
        <begin position="12"/>
        <end position="66"/>
    </location>
</feature>
<dbReference type="PANTHER" id="PTHR30146:SF109">
    <property type="entry name" value="HTH-TYPE TRANSCRIPTIONAL REGULATOR GALS"/>
    <property type="match status" value="1"/>
</dbReference>
<dbReference type="InterPro" id="IPR000843">
    <property type="entry name" value="HTH_LacI"/>
</dbReference>
<keyword evidence="6" id="KW-1185">Reference proteome</keyword>
<organism evidence="5 6">
    <name type="scientific">Microbacterium mangrovi</name>
    <dbReference type="NCBI Taxonomy" id="1348253"/>
    <lineage>
        <taxon>Bacteria</taxon>
        <taxon>Bacillati</taxon>
        <taxon>Actinomycetota</taxon>
        <taxon>Actinomycetes</taxon>
        <taxon>Micrococcales</taxon>
        <taxon>Microbacteriaceae</taxon>
        <taxon>Microbacterium</taxon>
    </lineage>
</organism>
<dbReference type="RefSeq" id="WP_039395410.1">
    <property type="nucleotide sequence ID" value="NZ_JTDK01000002.1"/>
</dbReference>
<dbReference type="InterPro" id="IPR010982">
    <property type="entry name" value="Lambda_DNA-bd_dom_sf"/>
</dbReference>
<dbReference type="SMART" id="SM00354">
    <property type="entry name" value="HTH_LACI"/>
    <property type="match status" value="1"/>
</dbReference>
<dbReference type="Gene3D" id="3.40.50.2300">
    <property type="match status" value="2"/>
</dbReference>
<dbReference type="GO" id="GO:0000976">
    <property type="term" value="F:transcription cis-regulatory region binding"/>
    <property type="evidence" value="ECO:0007669"/>
    <property type="project" value="TreeGrafter"/>
</dbReference>
<dbReference type="Proteomes" id="UP000031030">
    <property type="component" value="Unassembled WGS sequence"/>
</dbReference>
<evidence type="ECO:0000313" key="6">
    <source>
        <dbReference type="Proteomes" id="UP000031030"/>
    </source>
</evidence>
<evidence type="ECO:0000256" key="3">
    <source>
        <dbReference type="ARBA" id="ARBA00023163"/>
    </source>
</evidence>
<sequence length="344" mass="36437">MGTSRDRQPGRVTLMHVARAAGVSRTAASSALTQTGRVSAETAERVRRVARELNYRPNVTAQNLRRARSGAIGLVLPDDVTGLSYYMDFTFGIVDVANESGLSLVMLPHDASTRAVSYNVDGFIVIDAQDGDEHLRQLFSLGLPIVSGERVDAGLGIPTGIVESDHVGAMVELLDHLKTNGSRHPAFLGPGDDTAWGRALRAGYDTWCRANGVRPRLSDVPFSPAAAEAATACRRVLQQNPDTDALVCGSDHTAAVAVDVATTLGRTIGVDLLLASCVDSAVVQLSTPPITALDLDPREFGAHCARLFVRLLAEEEPPASTVIETSPTRLRIRASTAGAPPTGK</sequence>
<dbReference type="InterPro" id="IPR028082">
    <property type="entry name" value="Peripla_BP_I"/>
</dbReference>
<evidence type="ECO:0000256" key="1">
    <source>
        <dbReference type="ARBA" id="ARBA00023015"/>
    </source>
</evidence>
<protein>
    <recommendedName>
        <fullName evidence="4">HTH lacI-type domain-containing protein</fullName>
    </recommendedName>
</protein>
<comment type="caution">
    <text evidence="5">The sequence shown here is derived from an EMBL/GenBank/DDBJ whole genome shotgun (WGS) entry which is preliminary data.</text>
</comment>
<keyword evidence="3" id="KW-0804">Transcription</keyword>
<evidence type="ECO:0000259" key="4">
    <source>
        <dbReference type="PROSITE" id="PS50932"/>
    </source>
</evidence>
<dbReference type="PROSITE" id="PS50932">
    <property type="entry name" value="HTH_LACI_2"/>
    <property type="match status" value="1"/>
</dbReference>
<dbReference type="SUPFAM" id="SSF47413">
    <property type="entry name" value="lambda repressor-like DNA-binding domains"/>
    <property type="match status" value="1"/>
</dbReference>
<dbReference type="Pfam" id="PF00356">
    <property type="entry name" value="LacI"/>
    <property type="match status" value="1"/>
</dbReference>
<dbReference type="SUPFAM" id="SSF53822">
    <property type="entry name" value="Periplasmic binding protein-like I"/>
    <property type="match status" value="1"/>
</dbReference>